<name>A0AAV1RVN3_9ROSI</name>
<reference evidence="2 3" key="1">
    <citation type="submission" date="2024-01" db="EMBL/GenBank/DDBJ databases">
        <authorList>
            <person name="Waweru B."/>
        </authorList>
    </citation>
    <scope>NUCLEOTIDE SEQUENCE [LARGE SCALE GENOMIC DNA]</scope>
</reference>
<dbReference type="InterPro" id="IPR053329">
    <property type="entry name" value="Merozoite_Surface_Assoc"/>
</dbReference>
<keyword evidence="3" id="KW-1185">Reference proteome</keyword>
<gene>
    <name evidence="2" type="ORF">DCAF_LOCUS14420</name>
</gene>
<dbReference type="AlphaFoldDB" id="A0AAV1RVN3"/>
<comment type="caution">
    <text evidence="2">The sequence shown here is derived from an EMBL/GenBank/DDBJ whole genome shotgun (WGS) entry which is preliminary data.</text>
</comment>
<keyword evidence="1" id="KW-0732">Signal</keyword>
<evidence type="ECO:0008006" key="4">
    <source>
        <dbReference type="Google" id="ProtNLM"/>
    </source>
</evidence>
<organism evidence="2 3">
    <name type="scientific">Dovyalis caffra</name>
    <dbReference type="NCBI Taxonomy" id="77055"/>
    <lineage>
        <taxon>Eukaryota</taxon>
        <taxon>Viridiplantae</taxon>
        <taxon>Streptophyta</taxon>
        <taxon>Embryophyta</taxon>
        <taxon>Tracheophyta</taxon>
        <taxon>Spermatophyta</taxon>
        <taxon>Magnoliopsida</taxon>
        <taxon>eudicotyledons</taxon>
        <taxon>Gunneridae</taxon>
        <taxon>Pentapetalae</taxon>
        <taxon>rosids</taxon>
        <taxon>fabids</taxon>
        <taxon>Malpighiales</taxon>
        <taxon>Salicaceae</taxon>
        <taxon>Flacourtieae</taxon>
        <taxon>Dovyalis</taxon>
    </lineage>
</organism>
<sequence length="184" mass="16701">MASKMLLVLLFSALVCSTSARKLVSTGKGSFEDGKNLFGGGGLGGGAGGGGGLGGVGDGGLGSGAGGGLGGGAGGGAGGGFGGGAGGGGGVGGGAGGGFGGGAGAGGGIGGGAGGGAGDLEEEAVVDLGAALVNRNAKLNCKTIKNKSDDHKSNLCGKFAFAAVDIDLDNPSKELFKLKTLIKR</sequence>
<accession>A0AAV1RVN3</accession>
<dbReference type="PANTHER" id="PTHR39110">
    <property type="entry name" value="TRANSMEMBRANE PROTEIN"/>
    <property type="match status" value="1"/>
</dbReference>
<dbReference type="PANTHER" id="PTHR39110:SF5">
    <property type="entry name" value="GLYCINE-RICH PROTEIN 5"/>
    <property type="match status" value="1"/>
</dbReference>
<evidence type="ECO:0000313" key="3">
    <source>
        <dbReference type="Proteomes" id="UP001314170"/>
    </source>
</evidence>
<dbReference type="EMBL" id="CAWUPB010001157">
    <property type="protein sequence ID" value="CAK7339369.1"/>
    <property type="molecule type" value="Genomic_DNA"/>
</dbReference>
<dbReference type="Proteomes" id="UP001314170">
    <property type="component" value="Unassembled WGS sequence"/>
</dbReference>
<evidence type="ECO:0000313" key="2">
    <source>
        <dbReference type="EMBL" id="CAK7339369.1"/>
    </source>
</evidence>
<feature type="chain" id="PRO_5043954091" description="Glycine-rich protein" evidence="1">
    <location>
        <begin position="21"/>
        <end position="184"/>
    </location>
</feature>
<proteinExistence type="predicted"/>
<evidence type="ECO:0000256" key="1">
    <source>
        <dbReference type="SAM" id="SignalP"/>
    </source>
</evidence>
<feature type="signal peptide" evidence="1">
    <location>
        <begin position="1"/>
        <end position="20"/>
    </location>
</feature>
<protein>
    <recommendedName>
        <fullName evidence="4">Glycine-rich protein</fullName>
    </recommendedName>
</protein>